<dbReference type="EMBL" id="CP001389">
    <property type="protein sequence ID" value="ACP26070.1"/>
    <property type="molecule type" value="Genomic_DNA"/>
</dbReference>
<dbReference type="KEGG" id="rhi:NGR_c23110"/>
<proteinExistence type="predicted"/>
<accession>C3MFL3</accession>
<evidence type="ECO:0000313" key="2">
    <source>
        <dbReference type="Proteomes" id="UP000001054"/>
    </source>
</evidence>
<dbReference type="AlphaFoldDB" id="C3MFL3"/>
<dbReference type="STRING" id="394.NGR_c23110"/>
<protein>
    <submittedName>
        <fullName evidence="1">Uncharacterized protein</fullName>
    </submittedName>
</protein>
<evidence type="ECO:0000313" key="1">
    <source>
        <dbReference type="EMBL" id="ACP26070.1"/>
    </source>
</evidence>
<gene>
    <name evidence="1" type="ordered locus">NGR_c23110</name>
</gene>
<organism evidence="1 2">
    <name type="scientific">Sinorhizobium fredii (strain NBRC 101917 / NGR234)</name>
    <dbReference type="NCBI Taxonomy" id="394"/>
    <lineage>
        <taxon>Bacteria</taxon>
        <taxon>Pseudomonadati</taxon>
        <taxon>Pseudomonadota</taxon>
        <taxon>Alphaproteobacteria</taxon>
        <taxon>Hyphomicrobiales</taxon>
        <taxon>Rhizobiaceae</taxon>
        <taxon>Sinorhizobium/Ensifer group</taxon>
        <taxon>Sinorhizobium</taxon>
    </lineage>
</organism>
<dbReference type="RefSeq" id="WP_012708828.1">
    <property type="nucleotide sequence ID" value="NC_012587.1"/>
</dbReference>
<keyword evidence="2" id="KW-1185">Reference proteome</keyword>
<dbReference type="Proteomes" id="UP000001054">
    <property type="component" value="Chromosome"/>
</dbReference>
<reference evidence="1 2" key="1">
    <citation type="journal article" date="2009" name="Appl. Environ. Microbiol.">
        <title>Rhizobium sp. strain NGR234 possesses a remarkable number of secretion systems.</title>
        <authorList>
            <person name="Schmeisser C."/>
            <person name="Liesegang H."/>
            <person name="Krysciak D."/>
            <person name="Bakkou N."/>
            <person name="Le Quere A."/>
            <person name="Wollherr A."/>
            <person name="Heinemeyer I."/>
            <person name="Morgenstern B."/>
            <person name="Pommerening-Roeser A."/>
            <person name="Flores M."/>
            <person name="Palacios R."/>
            <person name="Brenner S."/>
            <person name="Gottschalk G."/>
            <person name="Schmitz R.A."/>
            <person name="Broughton W.J."/>
            <person name="Perret X."/>
            <person name="Strittmatter A.W."/>
            <person name="Streit W.R."/>
        </authorList>
    </citation>
    <scope>NUCLEOTIDE SEQUENCE [LARGE SCALE GENOMIC DNA]</scope>
    <source>
        <strain evidence="2">NBRC 101917 / NGR234</strain>
    </source>
</reference>
<dbReference type="eggNOG" id="ENOG502ZBR3">
    <property type="taxonomic scope" value="Bacteria"/>
</dbReference>
<dbReference type="HOGENOM" id="CLU_1030042_0_0_5"/>
<sequence length="270" mass="30545">MSDLRELPFVDTMMTTIVFYGLDRKLPVREAKELIENICAILEENPSHAHVGIDEGRKSRAPKFSLLDKVIAEGNFDNYSYFTAVNYFEKGNVRDCSLAVGVTDYSPGRRVLIHYKRDREQPLDVDAILQEVLGFVFPQYGIIYDLTVREGPIWFTDGAISSGMSEAVGKASGEFRNEYFFGKSFSDGYFRDVFKWNYLSPAHLGKIIHGVRFQDWIEEPLTKRGWFGKSKSRGTLSLLSNGGAVWELTAPEAAEVRRSMLKAGLLMVKS</sequence>
<name>C3MFL3_SINFN</name>